<evidence type="ECO:0000259" key="12">
    <source>
        <dbReference type="PROSITE" id="PS51746"/>
    </source>
</evidence>
<evidence type="ECO:0000256" key="4">
    <source>
        <dbReference type="ARBA" id="ARBA00013081"/>
    </source>
</evidence>
<comment type="catalytic activity">
    <reaction evidence="11">
        <text>O-phospho-L-threonyl-[protein] + H2O = L-threonyl-[protein] + phosphate</text>
        <dbReference type="Rhea" id="RHEA:47004"/>
        <dbReference type="Rhea" id="RHEA-COMP:11060"/>
        <dbReference type="Rhea" id="RHEA-COMP:11605"/>
        <dbReference type="ChEBI" id="CHEBI:15377"/>
        <dbReference type="ChEBI" id="CHEBI:30013"/>
        <dbReference type="ChEBI" id="CHEBI:43474"/>
        <dbReference type="ChEBI" id="CHEBI:61977"/>
        <dbReference type="EC" id="3.1.3.16"/>
    </reaction>
</comment>
<dbReference type="AlphaFoldDB" id="A0AAV5ESY3"/>
<comment type="similarity">
    <text evidence="3">Belongs to the PP2C family.</text>
</comment>
<dbReference type="Proteomes" id="UP001054889">
    <property type="component" value="Unassembled WGS sequence"/>
</dbReference>
<sequence length="317" mass="34478">MVGRMERQSASSSASCSVSAASSSSSACGGKKRPDILNMIRNAACLNSSSTETGKGRSKLSCNKVTHGFHLVEGKSGHNMEDYLVAEYKYEKNHELGLFAIFDGHLGDKVPSYLKSNLFSNIIKEPLFWASPQQAIKNAYSSTNKHILEHAKQLGPGGSTAVTAIVVDGKEMWIANVGDSRAIVCERGAANQLTVDHEPHTMNERQRIEKHGGFVTTFPGDVPRVNGQLAVARAFGDQSLKAHLSSEPDIRHVPIDSSIEFVILASDGLWKVMKNQEAVDLVKSIKDPQAAAKRLTTEALARKSKDDISCIVIRFRC</sequence>
<evidence type="ECO:0000256" key="3">
    <source>
        <dbReference type="ARBA" id="ARBA00006702"/>
    </source>
</evidence>
<evidence type="ECO:0000256" key="1">
    <source>
        <dbReference type="ARBA" id="ARBA00001936"/>
    </source>
</evidence>
<evidence type="ECO:0000256" key="11">
    <source>
        <dbReference type="ARBA" id="ARBA00048336"/>
    </source>
</evidence>
<dbReference type="GO" id="GO:0004722">
    <property type="term" value="F:protein serine/threonine phosphatase activity"/>
    <property type="evidence" value="ECO:0007669"/>
    <property type="project" value="UniProtKB-EC"/>
</dbReference>
<comment type="cofactor">
    <cofactor evidence="2">
        <name>Mg(2+)</name>
        <dbReference type="ChEBI" id="CHEBI:18420"/>
    </cofactor>
</comment>
<organism evidence="13 14">
    <name type="scientific">Eleusine coracana subsp. coracana</name>
    <dbReference type="NCBI Taxonomy" id="191504"/>
    <lineage>
        <taxon>Eukaryota</taxon>
        <taxon>Viridiplantae</taxon>
        <taxon>Streptophyta</taxon>
        <taxon>Embryophyta</taxon>
        <taxon>Tracheophyta</taxon>
        <taxon>Spermatophyta</taxon>
        <taxon>Magnoliopsida</taxon>
        <taxon>Liliopsida</taxon>
        <taxon>Poales</taxon>
        <taxon>Poaceae</taxon>
        <taxon>PACMAD clade</taxon>
        <taxon>Chloridoideae</taxon>
        <taxon>Cynodonteae</taxon>
        <taxon>Eleusininae</taxon>
        <taxon>Eleusine</taxon>
    </lineage>
</organism>
<feature type="domain" description="PPM-type phosphatase" evidence="12">
    <location>
        <begin position="66"/>
        <end position="315"/>
    </location>
</feature>
<evidence type="ECO:0000313" key="13">
    <source>
        <dbReference type="EMBL" id="GJN26503.1"/>
    </source>
</evidence>
<dbReference type="EC" id="3.1.3.16" evidence="4"/>
<evidence type="ECO:0000256" key="6">
    <source>
        <dbReference type="ARBA" id="ARBA00022801"/>
    </source>
</evidence>
<keyword evidence="6" id="KW-0378">Hydrolase</keyword>
<keyword evidence="5" id="KW-0479">Metal-binding</keyword>
<evidence type="ECO:0000256" key="5">
    <source>
        <dbReference type="ARBA" id="ARBA00022723"/>
    </source>
</evidence>
<name>A0AAV5ESY3_ELECO</name>
<dbReference type="PANTHER" id="PTHR47992">
    <property type="entry name" value="PROTEIN PHOSPHATASE"/>
    <property type="match status" value="1"/>
</dbReference>
<dbReference type="CDD" id="cd00143">
    <property type="entry name" value="PP2Cc"/>
    <property type="match status" value="1"/>
</dbReference>
<reference evidence="13" key="1">
    <citation type="journal article" date="2018" name="DNA Res.">
        <title>Multiple hybrid de novo genome assembly of finger millet, an orphan allotetraploid crop.</title>
        <authorList>
            <person name="Hatakeyama M."/>
            <person name="Aluri S."/>
            <person name="Balachadran M.T."/>
            <person name="Sivarajan S.R."/>
            <person name="Patrignani A."/>
            <person name="Gruter S."/>
            <person name="Poveda L."/>
            <person name="Shimizu-Inatsugi R."/>
            <person name="Baeten J."/>
            <person name="Francoijs K.J."/>
            <person name="Nataraja K.N."/>
            <person name="Reddy Y.A.N."/>
            <person name="Phadnis S."/>
            <person name="Ravikumar R.L."/>
            <person name="Schlapbach R."/>
            <person name="Sreeman S.M."/>
            <person name="Shimizu K.K."/>
        </authorList>
    </citation>
    <scope>NUCLEOTIDE SEQUENCE</scope>
</reference>
<keyword evidence="8" id="KW-0904">Protein phosphatase</keyword>
<dbReference type="InterPro" id="IPR015655">
    <property type="entry name" value="PP2C"/>
</dbReference>
<evidence type="ECO:0000313" key="14">
    <source>
        <dbReference type="Proteomes" id="UP001054889"/>
    </source>
</evidence>
<proteinExistence type="inferred from homology"/>
<dbReference type="InterPro" id="IPR036457">
    <property type="entry name" value="PPM-type-like_dom_sf"/>
</dbReference>
<evidence type="ECO:0000256" key="7">
    <source>
        <dbReference type="ARBA" id="ARBA00022842"/>
    </source>
</evidence>
<dbReference type="PROSITE" id="PS51257">
    <property type="entry name" value="PROKAR_LIPOPROTEIN"/>
    <property type="match status" value="1"/>
</dbReference>
<accession>A0AAV5ESY3</accession>
<dbReference type="Gene3D" id="3.60.40.10">
    <property type="entry name" value="PPM-type phosphatase domain"/>
    <property type="match status" value="1"/>
</dbReference>
<dbReference type="SUPFAM" id="SSF81606">
    <property type="entry name" value="PP2C-like"/>
    <property type="match status" value="1"/>
</dbReference>
<comment type="caution">
    <text evidence="13">The sequence shown here is derived from an EMBL/GenBank/DDBJ whole genome shotgun (WGS) entry which is preliminary data.</text>
</comment>
<evidence type="ECO:0000256" key="10">
    <source>
        <dbReference type="ARBA" id="ARBA00047761"/>
    </source>
</evidence>
<dbReference type="FunFam" id="3.60.40.10:FF:000010">
    <property type="entry name" value="Probable protein phosphatase 2C 39"/>
    <property type="match status" value="1"/>
</dbReference>
<keyword evidence="7" id="KW-0460">Magnesium</keyword>
<comment type="catalytic activity">
    <reaction evidence="10">
        <text>O-phospho-L-seryl-[protein] + H2O = L-seryl-[protein] + phosphate</text>
        <dbReference type="Rhea" id="RHEA:20629"/>
        <dbReference type="Rhea" id="RHEA-COMP:9863"/>
        <dbReference type="Rhea" id="RHEA-COMP:11604"/>
        <dbReference type="ChEBI" id="CHEBI:15377"/>
        <dbReference type="ChEBI" id="CHEBI:29999"/>
        <dbReference type="ChEBI" id="CHEBI:43474"/>
        <dbReference type="ChEBI" id="CHEBI:83421"/>
        <dbReference type="EC" id="3.1.3.16"/>
    </reaction>
</comment>
<evidence type="ECO:0000256" key="2">
    <source>
        <dbReference type="ARBA" id="ARBA00001946"/>
    </source>
</evidence>
<gene>
    <name evidence="13" type="primary">gb14437</name>
    <name evidence="13" type="ORF">PR202_gb14437</name>
</gene>
<dbReference type="InterPro" id="IPR001932">
    <property type="entry name" value="PPM-type_phosphatase-like_dom"/>
</dbReference>
<evidence type="ECO:0000256" key="8">
    <source>
        <dbReference type="ARBA" id="ARBA00022912"/>
    </source>
</evidence>
<keyword evidence="9" id="KW-0464">Manganese</keyword>
<protein>
    <recommendedName>
        <fullName evidence="4">protein-serine/threonine phosphatase</fullName>
        <ecNumber evidence="4">3.1.3.16</ecNumber>
    </recommendedName>
</protein>
<dbReference type="EMBL" id="BQKI01000079">
    <property type="protein sequence ID" value="GJN26503.1"/>
    <property type="molecule type" value="Genomic_DNA"/>
</dbReference>
<reference evidence="13" key="2">
    <citation type="submission" date="2021-12" db="EMBL/GenBank/DDBJ databases">
        <title>Resequencing data analysis of finger millet.</title>
        <authorList>
            <person name="Hatakeyama M."/>
            <person name="Aluri S."/>
            <person name="Balachadran M.T."/>
            <person name="Sivarajan S.R."/>
            <person name="Poveda L."/>
            <person name="Shimizu-Inatsugi R."/>
            <person name="Schlapbach R."/>
            <person name="Sreeman S.M."/>
            <person name="Shimizu K.K."/>
        </authorList>
    </citation>
    <scope>NUCLEOTIDE SEQUENCE</scope>
</reference>
<dbReference type="SMART" id="SM00332">
    <property type="entry name" value="PP2Cc"/>
    <property type="match status" value="1"/>
</dbReference>
<evidence type="ECO:0000256" key="9">
    <source>
        <dbReference type="ARBA" id="ARBA00023211"/>
    </source>
</evidence>
<keyword evidence="14" id="KW-1185">Reference proteome</keyword>
<comment type="cofactor">
    <cofactor evidence="1">
        <name>Mn(2+)</name>
        <dbReference type="ChEBI" id="CHEBI:29035"/>
    </cofactor>
</comment>
<dbReference type="Pfam" id="PF00481">
    <property type="entry name" value="PP2C"/>
    <property type="match status" value="1"/>
</dbReference>
<dbReference type="PROSITE" id="PS51746">
    <property type="entry name" value="PPM_2"/>
    <property type="match status" value="1"/>
</dbReference>
<dbReference type="GO" id="GO:0046872">
    <property type="term" value="F:metal ion binding"/>
    <property type="evidence" value="ECO:0007669"/>
    <property type="project" value="UniProtKB-KW"/>
</dbReference>